<dbReference type="GO" id="GO:0008033">
    <property type="term" value="P:tRNA processing"/>
    <property type="evidence" value="ECO:0007669"/>
    <property type="project" value="InterPro"/>
</dbReference>
<evidence type="ECO:0000259" key="1">
    <source>
        <dbReference type="Pfam" id="PF20976"/>
    </source>
</evidence>
<dbReference type="PANTHER" id="PTHR28173">
    <property type="entry name" value="RIBONUCLEASES P/MRP PROTEIN SUBUNIT POP8"/>
    <property type="match status" value="1"/>
</dbReference>
<protein>
    <submittedName>
        <fullName evidence="2">LAQU0S02e08218g1_1</fullName>
    </submittedName>
</protein>
<evidence type="ECO:0000313" key="2">
    <source>
        <dbReference type="EMBL" id="CUS21195.1"/>
    </source>
</evidence>
<dbReference type="AlphaFoldDB" id="A0A0P1KN42"/>
<dbReference type="Pfam" id="PF20976">
    <property type="entry name" value="Pop8"/>
    <property type="match status" value="1"/>
</dbReference>
<dbReference type="OrthoDB" id="4056858at2759"/>
<dbReference type="GO" id="GO:0000294">
    <property type="term" value="P:nuclear-transcribed mRNA catabolic process, RNase MRP-dependent"/>
    <property type="evidence" value="ECO:0007669"/>
    <property type="project" value="TreeGrafter"/>
</dbReference>
<proteinExistence type="predicted"/>
<name>A0A0P1KN42_9SACH</name>
<dbReference type="GO" id="GO:0034965">
    <property type="term" value="P:intronic box C/D snoRNA processing"/>
    <property type="evidence" value="ECO:0007669"/>
    <property type="project" value="TreeGrafter"/>
</dbReference>
<dbReference type="InterPro" id="IPR049128">
    <property type="entry name" value="Pop8-like_dom"/>
</dbReference>
<keyword evidence="3" id="KW-1185">Reference proteome</keyword>
<evidence type="ECO:0000313" key="3">
    <source>
        <dbReference type="Proteomes" id="UP000236544"/>
    </source>
</evidence>
<sequence length="100" mass="11417">MTWRQFINNALRKSHGIFGEGCEFYFINQQNATAYIKVFFKDADKFSSAVSTFISDEELVGLPLVAHIIQTTKVLGCLQVENSDLIWLKKAIREELEDAD</sequence>
<organism evidence="2 3">
    <name type="scientific">Lachancea quebecensis</name>
    <dbReference type="NCBI Taxonomy" id="1654605"/>
    <lineage>
        <taxon>Eukaryota</taxon>
        <taxon>Fungi</taxon>
        <taxon>Dikarya</taxon>
        <taxon>Ascomycota</taxon>
        <taxon>Saccharomycotina</taxon>
        <taxon>Saccharomycetes</taxon>
        <taxon>Saccharomycetales</taxon>
        <taxon>Saccharomycetaceae</taxon>
        <taxon>Lachancea</taxon>
    </lineage>
</organism>
<dbReference type="PANTHER" id="PTHR28173:SF1">
    <property type="entry name" value="RIBONUCLEASES P_MRP PROTEIN SUBUNIT POP8"/>
    <property type="match status" value="1"/>
</dbReference>
<feature type="domain" description="Ribonucleases P/MRP subunit Pop8-like" evidence="1">
    <location>
        <begin position="1"/>
        <end position="53"/>
    </location>
</feature>
<dbReference type="GO" id="GO:0000171">
    <property type="term" value="F:ribonuclease MRP activity"/>
    <property type="evidence" value="ECO:0007669"/>
    <property type="project" value="TreeGrafter"/>
</dbReference>
<gene>
    <name evidence="2" type="ORF">LAQU0_S02e08218g</name>
</gene>
<dbReference type="GO" id="GO:0004526">
    <property type="term" value="F:ribonuclease P activity"/>
    <property type="evidence" value="ECO:0007669"/>
    <property type="project" value="TreeGrafter"/>
</dbReference>
<accession>A0A0P1KN42</accession>
<dbReference type="GO" id="GO:0005655">
    <property type="term" value="C:nucleolar ribonuclease P complex"/>
    <property type="evidence" value="ECO:0007669"/>
    <property type="project" value="InterPro"/>
</dbReference>
<dbReference type="EMBL" id="LN890542">
    <property type="protein sequence ID" value="CUS21195.1"/>
    <property type="molecule type" value="Genomic_DNA"/>
</dbReference>
<dbReference type="Proteomes" id="UP000236544">
    <property type="component" value="Unassembled WGS sequence"/>
</dbReference>
<dbReference type="InterPro" id="IPR020347">
    <property type="entry name" value="Pop8"/>
</dbReference>
<reference evidence="3" key="1">
    <citation type="submission" date="2015-10" db="EMBL/GenBank/DDBJ databases">
        <authorList>
            <person name="Devillers H."/>
        </authorList>
    </citation>
    <scope>NUCLEOTIDE SEQUENCE [LARGE SCALE GENOMIC DNA]</scope>
</reference>
<dbReference type="GO" id="GO:0000172">
    <property type="term" value="C:ribonuclease MRP complex"/>
    <property type="evidence" value="ECO:0007669"/>
    <property type="project" value="InterPro"/>
</dbReference>